<dbReference type="AlphaFoldDB" id="A0AAN6SPH1"/>
<gene>
    <name evidence="2" type="ORF">C8A01DRAFT_38830</name>
</gene>
<dbReference type="EMBL" id="MU854468">
    <property type="protein sequence ID" value="KAK4034725.1"/>
    <property type="molecule type" value="Genomic_DNA"/>
</dbReference>
<feature type="domain" description="F-box" evidence="1">
    <location>
        <begin position="19"/>
        <end position="58"/>
    </location>
</feature>
<name>A0AAN6SPH1_9PEZI</name>
<evidence type="ECO:0000259" key="1">
    <source>
        <dbReference type="Pfam" id="PF12937"/>
    </source>
</evidence>
<keyword evidence="3" id="KW-1185">Reference proteome</keyword>
<dbReference type="Pfam" id="PF12937">
    <property type="entry name" value="F-box-like"/>
    <property type="match status" value="1"/>
</dbReference>
<dbReference type="InterPro" id="IPR036047">
    <property type="entry name" value="F-box-like_dom_sf"/>
</dbReference>
<dbReference type="InterPro" id="IPR001810">
    <property type="entry name" value="F-box_dom"/>
</dbReference>
<reference evidence="3" key="1">
    <citation type="journal article" date="2023" name="Mol. Phylogenet. Evol.">
        <title>Genome-scale phylogeny and comparative genomics of the fungal order Sordariales.</title>
        <authorList>
            <person name="Hensen N."/>
            <person name="Bonometti L."/>
            <person name="Westerberg I."/>
            <person name="Brannstrom I.O."/>
            <person name="Guillou S."/>
            <person name="Cros-Aarteil S."/>
            <person name="Calhoun S."/>
            <person name="Haridas S."/>
            <person name="Kuo A."/>
            <person name="Mondo S."/>
            <person name="Pangilinan J."/>
            <person name="Riley R."/>
            <person name="LaButti K."/>
            <person name="Andreopoulos B."/>
            <person name="Lipzen A."/>
            <person name="Chen C."/>
            <person name="Yan M."/>
            <person name="Daum C."/>
            <person name="Ng V."/>
            <person name="Clum A."/>
            <person name="Steindorff A."/>
            <person name="Ohm R.A."/>
            <person name="Martin F."/>
            <person name="Silar P."/>
            <person name="Natvig D.O."/>
            <person name="Lalanne C."/>
            <person name="Gautier V."/>
            <person name="Ament-Velasquez S.L."/>
            <person name="Kruys A."/>
            <person name="Hutchinson M.I."/>
            <person name="Powell A.J."/>
            <person name="Barry K."/>
            <person name="Miller A.N."/>
            <person name="Grigoriev I.V."/>
            <person name="Debuchy R."/>
            <person name="Gladieux P."/>
            <person name="Hiltunen Thoren M."/>
            <person name="Johannesson H."/>
        </authorList>
    </citation>
    <scope>NUCLEOTIDE SEQUENCE [LARGE SCALE GENOMIC DNA]</scope>
    <source>
        <strain evidence="3">CBS 284.82</strain>
    </source>
</reference>
<sequence length="76" mass="8506">MSANSTTPYGLEKIMGIAELGELILGHLDNPEDVRNVALTSKLFNHAAESQLWRTVNLMYRKPNAALPDHSRSDER</sequence>
<dbReference type="Proteomes" id="UP001303115">
    <property type="component" value="Unassembled WGS sequence"/>
</dbReference>
<proteinExistence type="predicted"/>
<accession>A0AAN6SPH1</accession>
<evidence type="ECO:0000313" key="2">
    <source>
        <dbReference type="EMBL" id="KAK4034725.1"/>
    </source>
</evidence>
<protein>
    <recommendedName>
        <fullName evidence="1">F-box domain-containing protein</fullName>
    </recommendedName>
</protein>
<organism evidence="2 3">
    <name type="scientific">Parachaetomium inaequale</name>
    <dbReference type="NCBI Taxonomy" id="2588326"/>
    <lineage>
        <taxon>Eukaryota</taxon>
        <taxon>Fungi</taxon>
        <taxon>Dikarya</taxon>
        <taxon>Ascomycota</taxon>
        <taxon>Pezizomycotina</taxon>
        <taxon>Sordariomycetes</taxon>
        <taxon>Sordariomycetidae</taxon>
        <taxon>Sordariales</taxon>
        <taxon>Chaetomiaceae</taxon>
        <taxon>Parachaetomium</taxon>
    </lineage>
</organism>
<dbReference type="SUPFAM" id="SSF81383">
    <property type="entry name" value="F-box domain"/>
    <property type="match status" value="1"/>
</dbReference>
<comment type="caution">
    <text evidence="2">The sequence shown here is derived from an EMBL/GenBank/DDBJ whole genome shotgun (WGS) entry which is preliminary data.</text>
</comment>
<evidence type="ECO:0000313" key="3">
    <source>
        <dbReference type="Proteomes" id="UP001303115"/>
    </source>
</evidence>